<organism evidence="2 3">
    <name type="scientific">Pyricularia grisea</name>
    <name type="common">Crabgrass-specific blast fungus</name>
    <name type="synonym">Magnaporthe grisea</name>
    <dbReference type="NCBI Taxonomy" id="148305"/>
    <lineage>
        <taxon>Eukaryota</taxon>
        <taxon>Fungi</taxon>
        <taxon>Dikarya</taxon>
        <taxon>Ascomycota</taxon>
        <taxon>Pezizomycotina</taxon>
        <taxon>Sordariomycetes</taxon>
        <taxon>Sordariomycetidae</taxon>
        <taxon>Magnaporthales</taxon>
        <taxon>Pyriculariaceae</taxon>
        <taxon>Pyricularia</taxon>
    </lineage>
</organism>
<reference evidence="3" key="1">
    <citation type="journal article" date="2019" name="Mol. Biol. Evol.">
        <title>Blast fungal genomes show frequent chromosomal changes, gene gains and losses, and effector gene turnover.</title>
        <authorList>
            <person name="Gomez Luciano L.B."/>
            <person name="Jason Tsai I."/>
            <person name="Chuma I."/>
            <person name="Tosa Y."/>
            <person name="Chen Y.H."/>
            <person name="Li J.Y."/>
            <person name="Li M.Y."/>
            <person name="Jade Lu M.Y."/>
            <person name="Nakayashiki H."/>
            <person name="Li W.H."/>
        </authorList>
    </citation>
    <scope>NUCLEOTIDE SEQUENCE</scope>
    <source>
        <strain evidence="3">NI907</strain>
    </source>
</reference>
<dbReference type="AlphaFoldDB" id="A0A6P8B1H8"/>
<dbReference type="GeneID" id="41962854"/>
<name>A0A6P8B1H8_PYRGI</name>
<proteinExistence type="predicted"/>
<dbReference type="Proteomes" id="UP000515153">
    <property type="component" value="Unplaced"/>
</dbReference>
<feature type="compositionally biased region" description="Basic and acidic residues" evidence="1">
    <location>
        <begin position="33"/>
        <end position="45"/>
    </location>
</feature>
<dbReference type="KEGG" id="pgri:PgNI_07941"/>
<sequence>MALPTPNNDGAAESVFERSLDGPSRLAPRKPRHDSLACKDGDDKK</sequence>
<evidence type="ECO:0000256" key="1">
    <source>
        <dbReference type="SAM" id="MobiDB-lite"/>
    </source>
</evidence>
<reference evidence="3" key="3">
    <citation type="submission" date="2025-08" db="UniProtKB">
        <authorList>
            <consortium name="RefSeq"/>
        </authorList>
    </citation>
    <scope>IDENTIFICATION</scope>
    <source>
        <strain evidence="3">NI907</strain>
    </source>
</reference>
<keyword evidence="2" id="KW-1185">Reference proteome</keyword>
<dbReference type="RefSeq" id="XP_030981012.1">
    <property type="nucleotide sequence ID" value="XM_031127945.1"/>
</dbReference>
<feature type="region of interest" description="Disordered" evidence="1">
    <location>
        <begin position="1"/>
        <end position="45"/>
    </location>
</feature>
<evidence type="ECO:0000313" key="3">
    <source>
        <dbReference type="RefSeq" id="XP_030981012.1"/>
    </source>
</evidence>
<reference evidence="3" key="2">
    <citation type="submission" date="2019-10" db="EMBL/GenBank/DDBJ databases">
        <authorList>
            <consortium name="NCBI Genome Project"/>
        </authorList>
    </citation>
    <scope>NUCLEOTIDE SEQUENCE</scope>
    <source>
        <strain evidence="3">NI907</strain>
    </source>
</reference>
<gene>
    <name evidence="3" type="ORF">PgNI_07941</name>
</gene>
<evidence type="ECO:0000313" key="2">
    <source>
        <dbReference type="Proteomes" id="UP000515153"/>
    </source>
</evidence>
<accession>A0A6P8B1H8</accession>
<protein>
    <submittedName>
        <fullName evidence="3">Uncharacterized protein</fullName>
    </submittedName>
</protein>